<dbReference type="InterPro" id="IPR043502">
    <property type="entry name" value="DNA/RNA_pol_sf"/>
</dbReference>
<comment type="caution">
    <text evidence="1">The sequence shown here is derived from an EMBL/GenBank/DDBJ whole genome shotgun (WGS) entry which is preliminary data.</text>
</comment>
<evidence type="ECO:0000313" key="1">
    <source>
        <dbReference type="EMBL" id="OGZ17362.1"/>
    </source>
</evidence>
<accession>A0A1G2DVB9</accession>
<dbReference type="AlphaFoldDB" id="A0A1G2DVB9"/>
<dbReference type="SUPFAM" id="SSF56672">
    <property type="entry name" value="DNA/RNA polymerases"/>
    <property type="match status" value="1"/>
</dbReference>
<dbReference type="Proteomes" id="UP000178106">
    <property type="component" value="Unassembled WGS sequence"/>
</dbReference>
<proteinExistence type="predicted"/>
<name>A0A1G2DVB9_9BACT</name>
<protein>
    <recommendedName>
        <fullName evidence="3">DNA-directed DNA polymerase</fullName>
    </recommendedName>
</protein>
<reference evidence="1 2" key="1">
    <citation type="journal article" date="2016" name="Nat. Commun.">
        <title>Thousands of microbial genomes shed light on interconnected biogeochemical processes in an aquifer system.</title>
        <authorList>
            <person name="Anantharaman K."/>
            <person name="Brown C.T."/>
            <person name="Hug L.A."/>
            <person name="Sharon I."/>
            <person name="Castelle C.J."/>
            <person name="Probst A.J."/>
            <person name="Thomas B.C."/>
            <person name="Singh A."/>
            <person name="Wilkins M.J."/>
            <person name="Karaoz U."/>
            <person name="Brodie E.L."/>
            <person name="Williams K.H."/>
            <person name="Hubbard S.S."/>
            <person name="Banfield J.F."/>
        </authorList>
    </citation>
    <scope>NUCLEOTIDE SEQUENCE [LARGE SCALE GENOMIC DNA]</scope>
</reference>
<organism evidence="1 2">
    <name type="scientific">Candidatus Lloydbacteria bacterium RIFOXYC12_FULL_46_25</name>
    <dbReference type="NCBI Taxonomy" id="1798670"/>
    <lineage>
        <taxon>Bacteria</taxon>
        <taxon>Candidatus Lloydiibacteriota</taxon>
    </lineage>
</organism>
<dbReference type="PANTHER" id="PTHR31511">
    <property type="entry name" value="PROTEIN CBG23764"/>
    <property type="match status" value="1"/>
</dbReference>
<dbReference type="EMBL" id="MHLU01000140">
    <property type="protein sequence ID" value="OGZ17362.1"/>
    <property type="molecule type" value="Genomic_DNA"/>
</dbReference>
<dbReference type="Gene3D" id="3.90.1600.10">
    <property type="entry name" value="Palm domain of DNA polymerase"/>
    <property type="match status" value="1"/>
</dbReference>
<evidence type="ECO:0008006" key="3">
    <source>
        <dbReference type="Google" id="ProtNLM"/>
    </source>
</evidence>
<evidence type="ECO:0000313" key="2">
    <source>
        <dbReference type="Proteomes" id="UP000178106"/>
    </source>
</evidence>
<sequence>MKKRYGDNAHLLFTDTDSLMYEVETEDLYKDITGAADNIFDFSNYDKSHPCYKPEFLKNKAQVGLMKDETAGLIINEFVGLRPKMYSYTTVKVKEDGQIEYGEKHRAKGIQKVRAADFRHKDYLNQLLNPEENYVLNRRLGSKLHKIYGIEVSAFPLLPV</sequence>
<gene>
    <name evidence="1" type="ORF">A2494_00860</name>
</gene>
<dbReference type="PANTHER" id="PTHR31511:SF12">
    <property type="entry name" value="RHO TERMINATION FACTOR N-TERMINAL DOMAIN-CONTAINING PROTEIN"/>
    <property type="match status" value="1"/>
</dbReference>
<dbReference type="InterPro" id="IPR023211">
    <property type="entry name" value="DNA_pol_palm_dom_sf"/>
</dbReference>